<dbReference type="KEGG" id="apra:G3A50_02335"/>
<dbReference type="AlphaFoldDB" id="A0A6P1YHA0"/>
<organism evidence="1 2">
    <name type="scientific">Ancylobacter pratisalsi</name>
    <dbReference type="NCBI Taxonomy" id="1745854"/>
    <lineage>
        <taxon>Bacteria</taxon>
        <taxon>Pseudomonadati</taxon>
        <taxon>Pseudomonadota</taxon>
        <taxon>Alphaproteobacteria</taxon>
        <taxon>Hyphomicrobiales</taxon>
        <taxon>Xanthobacteraceae</taxon>
        <taxon>Ancylobacter</taxon>
    </lineage>
</organism>
<dbReference type="Proteomes" id="UP000464751">
    <property type="component" value="Chromosome"/>
</dbReference>
<accession>A0A6P1YHA0</accession>
<keyword evidence="2" id="KW-1185">Reference proteome</keyword>
<name>A0A6P1YHA0_9HYPH</name>
<reference evidence="1 2" key="1">
    <citation type="submission" date="2020-02" db="EMBL/GenBank/DDBJ databases">
        <authorList>
            <person name="Li G."/>
        </authorList>
    </citation>
    <scope>NUCLEOTIDE SEQUENCE [LARGE SCALE GENOMIC DNA]</scope>
    <source>
        <strain evidence="1 2">DSM 102029</strain>
    </source>
</reference>
<gene>
    <name evidence="1" type="ORF">G3A50_02335</name>
</gene>
<dbReference type="EMBL" id="CP048630">
    <property type="protein sequence ID" value="QIB32668.1"/>
    <property type="molecule type" value="Genomic_DNA"/>
</dbReference>
<protein>
    <submittedName>
        <fullName evidence="1">Uncharacterized protein</fullName>
    </submittedName>
</protein>
<proteinExistence type="predicted"/>
<dbReference type="RefSeq" id="WP_163073739.1">
    <property type="nucleotide sequence ID" value="NZ_CP048630.1"/>
</dbReference>
<sequence>MTLTPSQRDEVVEAMARTMVTSVSWSSFWSHEDARKLCRCALASALPLIERAVMEEAAAEMDRRREAANGQCSP</sequence>
<evidence type="ECO:0000313" key="1">
    <source>
        <dbReference type="EMBL" id="QIB32668.1"/>
    </source>
</evidence>
<evidence type="ECO:0000313" key="2">
    <source>
        <dbReference type="Proteomes" id="UP000464751"/>
    </source>
</evidence>